<protein>
    <submittedName>
        <fullName evidence="1">Uncharacterized protein</fullName>
    </submittedName>
</protein>
<accession>X0RH51</accession>
<gene>
    <name evidence="1" type="ORF">S01H1_12422</name>
</gene>
<dbReference type="EMBL" id="BARS01006376">
    <property type="protein sequence ID" value="GAF68199.1"/>
    <property type="molecule type" value="Genomic_DNA"/>
</dbReference>
<proteinExistence type="predicted"/>
<evidence type="ECO:0000313" key="1">
    <source>
        <dbReference type="EMBL" id="GAF68199.1"/>
    </source>
</evidence>
<sequence>MAWEELKLEDIIKPDHHAARKWQEWLEERRQAEIKAQQEFHKILISWSSPSGLIPYAKPD</sequence>
<organism evidence="1">
    <name type="scientific">marine sediment metagenome</name>
    <dbReference type="NCBI Taxonomy" id="412755"/>
    <lineage>
        <taxon>unclassified sequences</taxon>
        <taxon>metagenomes</taxon>
        <taxon>ecological metagenomes</taxon>
    </lineage>
</organism>
<reference evidence="1" key="1">
    <citation type="journal article" date="2014" name="Front. Microbiol.">
        <title>High frequency of phylogenetically diverse reductive dehalogenase-homologous genes in deep subseafloor sedimentary metagenomes.</title>
        <authorList>
            <person name="Kawai M."/>
            <person name="Futagami T."/>
            <person name="Toyoda A."/>
            <person name="Takaki Y."/>
            <person name="Nishi S."/>
            <person name="Hori S."/>
            <person name="Arai W."/>
            <person name="Tsubouchi T."/>
            <person name="Morono Y."/>
            <person name="Uchiyama I."/>
            <person name="Ito T."/>
            <person name="Fujiyama A."/>
            <person name="Inagaki F."/>
            <person name="Takami H."/>
        </authorList>
    </citation>
    <scope>NUCLEOTIDE SEQUENCE</scope>
    <source>
        <strain evidence="1">Expedition CK06-06</strain>
    </source>
</reference>
<name>X0RH51_9ZZZZ</name>
<comment type="caution">
    <text evidence="1">The sequence shown here is derived from an EMBL/GenBank/DDBJ whole genome shotgun (WGS) entry which is preliminary data.</text>
</comment>
<dbReference type="AlphaFoldDB" id="X0RH51"/>